<evidence type="ECO:0000313" key="2">
    <source>
        <dbReference type="Proteomes" id="UP000270296"/>
    </source>
</evidence>
<accession>A0A183I916</accession>
<evidence type="ECO:0000313" key="1">
    <source>
        <dbReference type="EMBL" id="VDO79712.1"/>
    </source>
</evidence>
<organism evidence="3">
    <name type="scientific">Soboliphyme baturini</name>
    <dbReference type="NCBI Taxonomy" id="241478"/>
    <lineage>
        <taxon>Eukaryota</taxon>
        <taxon>Metazoa</taxon>
        <taxon>Ecdysozoa</taxon>
        <taxon>Nematoda</taxon>
        <taxon>Enoplea</taxon>
        <taxon>Dorylaimia</taxon>
        <taxon>Dioctophymatida</taxon>
        <taxon>Dioctophymatoidea</taxon>
        <taxon>Soboliphymatidae</taxon>
        <taxon>Soboliphyme</taxon>
    </lineage>
</organism>
<evidence type="ECO:0000313" key="3">
    <source>
        <dbReference type="WBParaSite" id="SBAD_0000012101-mRNA-1"/>
    </source>
</evidence>
<dbReference type="WBParaSite" id="SBAD_0000012101-mRNA-1">
    <property type="protein sequence ID" value="SBAD_0000012101-mRNA-1"/>
    <property type="gene ID" value="SBAD_0000012101"/>
</dbReference>
<sequence>MVLCIVGVQAELFLNAPVLYSQVICYVVKNYCDQLTKECKSFMDTNCNHDQLTQVLFAFAQSAAVKSKIYFQLYLDYCAFQNSVRAFLSQETLNSMETFKQQISVDINFTLVQDKIEKFVHGMQLCLCSLQENPVVADT</sequence>
<gene>
    <name evidence="1" type="ORF">SBAD_LOCUS110</name>
</gene>
<protein>
    <submittedName>
        <fullName evidence="3">Secreted protein</fullName>
    </submittedName>
</protein>
<reference evidence="3" key="1">
    <citation type="submission" date="2016-06" db="UniProtKB">
        <authorList>
            <consortium name="WormBaseParasite"/>
        </authorList>
    </citation>
    <scope>IDENTIFICATION</scope>
</reference>
<dbReference type="EMBL" id="UZAM01000170">
    <property type="protein sequence ID" value="VDO79712.1"/>
    <property type="molecule type" value="Genomic_DNA"/>
</dbReference>
<reference evidence="1 2" key="2">
    <citation type="submission" date="2018-11" db="EMBL/GenBank/DDBJ databases">
        <authorList>
            <consortium name="Pathogen Informatics"/>
        </authorList>
    </citation>
    <scope>NUCLEOTIDE SEQUENCE [LARGE SCALE GENOMIC DNA]</scope>
</reference>
<proteinExistence type="predicted"/>
<keyword evidence="2" id="KW-1185">Reference proteome</keyword>
<name>A0A183I916_9BILA</name>
<dbReference type="Proteomes" id="UP000270296">
    <property type="component" value="Unassembled WGS sequence"/>
</dbReference>
<dbReference type="AlphaFoldDB" id="A0A183I916"/>